<comment type="caution">
    <text evidence="22">The sequence shown here is derived from an EMBL/GenBank/DDBJ whole genome shotgun (WGS) entry which is preliminary data.</text>
</comment>
<dbReference type="InterPro" id="IPR039537">
    <property type="entry name" value="Retrotran_Ty1/copia-like"/>
</dbReference>
<keyword evidence="2" id="KW-0815">Transposition</keyword>
<dbReference type="GO" id="GO:0008233">
    <property type="term" value="F:peptidase activity"/>
    <property type="evidence" value="ECO:0007669"/>
    <property type="project" value="UniProtKB-KW"/>
</dbReference>
<dbReference type="Pfam" id="PF22936">
    <property type="entry name" value="Pol_BBD"/>
    <property type="match status" value="1"/>
</dbReference>
<evidence type="ECO:0000256" key="18">
    <source>
        <dbReference type="ARBA" id="ARBA00023172"/>
    </source>
</evidence>
<keyword evidence="14" id="KW-0229">DNA integration</keyword>
<keyword evidence="23" id="KW-1185">Reference proteome</keyword>
<evidence type="ECO:0000256" key="7">
    <source>
        <dbReference type="ARBA" id="ARBA00022723"/>
    </source>
</evidence>
<dbReference type="InterPro" id="IPR012337">
    <property type="entry name" value="RNaseH-like_sf"/>
</dbReference>
<keyword evidence="17" id="KW-0917">Virion maturation</keyword>
<evidence type="ECO:0000256" key="11">
    <source>
        <dbReference type="ARBA" id="ARBA00022840"/>
    </source>
</evidence>
<evidence type="ECO:0000256" key="17">
    <source>
        <dbReference type="ARBA" id="ARBA00023113"/>
    </source>
</evidence>
<accession>A0A9Q3J5V6</accession>
<evidence type="ECO:0000256" key="4">
    <source>
        <dbReference type="ARBA" id="ARBA00022670"/>
    </source>
</evidence>
<sequence length="492" mass="54885">MEDLGTVKYALGIQINQNKECISLVQDKFIHQILTEFSIDQVKPPVAPLLSNYKELKIPESCATIPPPFNFRRALGLHQYIFQCTQSYLSFATSFLSQFLENHKDIHYKALSHTLKYLSGSIVSPLFLISPKTKNSPASLRSLLVICHCYLFFEISSCLIVSPLFLISAKTNNSPASLSPIFFQSSSSIQKKREKKAGNTYSNIRNVVTHLSTAQALVTQVNNDIQCHQVVVDCGATHHMFNSKAFFLSISETTDITVSTGDSSSTLKAFGVGTVQLLCDNKTLTLKNCLYVPHLNCNLISLIDLFRDPLIVNQKGSYFGLEAGGKMLLKGRISNNLMHVDYSLPRGLLSIDSTTLWHNRLGHPGSTPAKLLGLPSGIIDCMTCNLNKAHCLPFSNHFEHAILPLYFIHIDIVGPISPPSVSGFRYFLTVIDQFTSFKVVQFLKRKLDAFSQFLLIKKGMENHHDRKLKKLVSECGGEFLNASFNDLSRCEP</sequence>
<dbReference type="Gene3D" id="3.30.420.10">
    <property type="entry name" value="Ribonuclease H-like superfamily/Ribonuclease H"/>
    <property type="match status" value="1"/>
</dbReference>
<evidence type="ECO:0000256" key="15">
    <source>
        <dbReference type="ARBA" id="ARBA00022918"/>
    </source>
</evidence>
<dbReference type="PANTHER" id="PTHR42648">
    <property type="entry name" value="TRANSPOSASE, PUTATIVE-RELATED"/>
    <property type="match status" value="1"/>
</dbReference>
<dbReference type="EMBL" id="AVOT02063214">
    <property type="protein sequence ID" value="MBW0555999.1"/>
    <property type="molecule type" value="Genomic_DNA"/>
</dbReference>
<protein>
    <recommendedName>
        <fullName evidence="21">Integrase catalytic domain-containing protein</fullName>
    </recommendedName>
</protein>
<dbReference type="GO" id="GO:0003723">
    <property type="term" value="F:RNA binding"/>
    <property type="evidence" value="ECO:0007669"/>
    <property type="project" value="UniProtKB-KW"/>
</dbReference>
<dbReference type="Proteomes" id="UP000765509">
    <property type="component" value="Unassembled WGS sequence"/>
</dbReference>
<keyword evidence="15" id="KW-0695">RNA-directed DNA polymerase</keyword>
<evidence type="ECO:0000256" key="9">
    <source>
        <dbReference type="ARBA" id="ARBA00022759"/>
    </source>
</evidence>
<dbReference type="InterPro" id="IPR036397">
    <property type="entry name" value="RNaseH_sf"/>
</dbReference>
<reference evidence="22" key="1">
    <citation type="submission" date="2021-03" db="EMBL/GenBank/DDBJ databases">
        <title>Draft genome sequence of rust myrtle Austropuccinia psidii MF-1, a brazilian biotype.</title>
        <authorList>
            <person name="Quecine M.C."/>
            <person name="Pachon D.M.R."/>
            <person name="Bonatelli M.L."/>
            <person name="Correr F.H."/>
            <person name="Franceschini L.M."/>
            <person name="Leite T.F."/>
            <person name="Margarido G.R.A."/>
            <person name="Almeida C.A."/>
            <person name="Ferrarezi J.A."/>
            <person name="Labate C.A."/>
        </authorList>
    </citation>
    <scope>NUCLEOTIDE SEQUENCE</scope>
    <source>
        <strain evidence="22">MF-1</strain>
    </source>
</reference>
<name>A0A9Q3J5V6_9BASI</name>
<dbReference type="GO" id="GO:0003887">
    <property type="term" value="F:DNA-directed DNA polymerase activity"/>
    <property type="evidence" value="ECO:0007669"/>
    <property type="project" value="UniProtKB-KW"/>
</dbReference>
<comment type="catalytic activity">
    <reaction evidence="19">
        <text>DNA(n) + a 2'-deoxyribonucleoside 5'-triphosphate = DNA(n+1) + diphosphate</text>
        <dbReference type="Rhea" id="RHEA:22508"/>
        <dbReference type="Rhea" id="RHEA-COMP:17339"/>
        <dbReference type="Rhea" id="RHEA-COMP:17340"/>
        <dbReference type="ChEBI" id="CHEBI:33019"/>
        <dbReference type="ChEBI" id="CHEBI:61560"/>
        <dbReference type="ChEBI" id="CHEBI:173112"/>
        <dbReference type="EC" id="2.7.7.49"/>
    </reaction>
</comment>
<evidence type="ECO:0000256" key="13">
    <source>
        <dbReference type="ARBA" id="ARBA00022884"/>
    </source>
</evidence>
<dbReference type="PROSITE" id="PS50994">
    <property type="entry name" value="INTEGRASE"/>
    <property type="match status" value="1"/>
</dbReference>
<feature type="domain" description="Integrase catalytic" evidence="21">
    <location>
        <begin position="400"/>
        <end position="492"/>
    </location>
</feature>
<keyword evidence="4" id="KW-0645">Protease</keyword>
<evidence type="ECO:0000256" key="20">
    <source>
        <dbReference type="ARBA" id="ARBA00049244"/>
    </source>
</evidence>
<organism evidence="22 23">
    <name type="scientific">Austropuccinia psidii MF-1</name>
    <dbReference type="NCBI Taxonomy" id="1389203"/>
    <lineage>
        <taxon>Eukaryota</taxon>
        <taxon>Fungi</taxon>
        <taxon>Dikarya</taxon>
        <taxon>Basidiomycota</taxon>
        <taxon>Pucciniomycotina</taxon>
        <taxon>Pucciniomycetes</taxon>
        <taxon>Pucciniales</taxon>
        <taxon>Sphaerophragmiaceae</taxon>
        <taxon>Austropuccinia</taxon>
    </lineage>
</organism>
<dbReference type="AlphaFoldDB" id="A0A9Q3J5V6"/>
<dbReference type="SUPFAM" id="SSF53098">
    <property type="entry name" value="Ribonuclease H-like"/>
    <property type="match status" value="1"/>
</dbReference>
<evidence type="ECO:0000256" key="1">
    <source>
        <dbReference type="ARBA" id="ARBA00002180"/>
    </source>
</evidence>
<dbReference type="GO" id="GO:0004519">
    <property type="term" value="F:endonuclease activity"/>
    <property type="evidence" value="ECO:0007669"/>
    <property type="project" value="UniProtKB-KW"/>
</dbReference>
<dbReference type="GO" id="GO:0003964">
    <property type="term" value="F:RNA-directed DNA polymerase activity"/>
    <property type="evidence" value="ECO:0007669"/>
    <property type="project" value="UniProtKB-KW"/>
</dbReference>
<gene>
    <name evidence="22" type="ORF">O181_095714</name>
</gene>
<dbReference type="GO" id="GO:0015074">
    <property type="term" value="P:DNA integration"/>
    <property type="evidence" value="ECO:0007669"/>
    <property type="project" value="UniProtKB-KW"/>
</dbReference>
<evidence type="ECO:0000256" key="10">
    <source>
        <dbReference type="ARBA" id="ARBA00022801"/>
    </source>
</evidence>
<keyword evidence="10" id="KW-0378">Hydrolase</keyword>
<evidence type="ECO:0000256" key="12">
    <source>
        <dbReference type="ARBA" id="ARBA00022842"/>
    </source>
</evidence>
<keyword evidence="16" id="KW-0239">DNA-directed DNA polymerase</keyword>
<evidence type="ECO:0000256" key="2">
    <source>
        <dbReference type="ARBA" id="ARBA00022578"/>
    </source>
</evidence>
<dbReference type="GO" id="GO:0005524">
    <property type="term" value="F:ATP binding"/>
    <property type="evidence" value="ECO:0007669"/>
    <property type="project" value="UniProtKB-KW"/>
</dbReference>
<evidence type="ECO:0000256" key="8">
    <source>
        <dbReference type="ARBA" id="ARBA00022741"/>
    </source>
</evidence>
<keyword evidence="18" id="KW-0233">DNA recombination</keyword>
<dbReference type="PANTHER" id="PTHR42648:SF11">
    <property type="entry name" value="TRANSPOSON TY4-P GAG-POL POLYPROTEIN"/>
    <property type="match status" value="1"/>
</dbReference>
<dbReference type="GO" id="GO:0046872">
    <property type="term" value="F:metal ion binding"/>
    <property type="evidence" value="ECO:0007669"/>
    <property type="project" value="UniProtKB-KW"/>
</dbReference>
<dbReference type="GO" id="GO:0032196">
    <property type="term" value="P:transposition"/>
    <property type="evidence" value="ECO:0007669"/>
    <property type="project" value="UniProtKB-KW"/>
</dbReference>
<evidence type="ECO:0000256" key="19">
    <source>
        <dbReference type="ARBA" id="ARBA00048173"/>
    </source>
</evidence>
<evidence type="ECO:0000256" key="3">
    <source>
        <dbReference type="ARBA" id="ARBA00022612"/>
    </source>
</evidence>
<evidence type="ECO:0000313" key="23">
    <source>
        <dbReference type="Proteomes" id="UP000765509"/>
    </source>
</evidence>
<evidence type="ECO:0000256" key="5">
    <source>
        <dbReference type="ARBA" id="ARBA00022695"/>
    </source>
</evidence>
<keyword evidence="6" id="KW-0540">Nuclease</keyword>
<dbReference type="GO" id="GO:0006310">
    <property type="term" value="P:DNA recombination"/>
    <property type="evidence" value="ECO:0007669"/>
    <property type="project" value="UniProtKB-KW"/>
</dbReference>
<comment type="catalytic activity">
    <reaction evidence="20">
        <text>DNA(n) + a 2'-deoxyribonucleoside 5'-triphosphate = DNA(n+1) + diphosphate</text>
        <dbReference type="Rhea" id="RHEA:22508"/>
        <dbReference type="Rhea" id="RHEA-COMP:17339"/>
        <dbReference type="Rhea" id="RHEA-COMP:17340"/>
        <dbReference type="ChEBI" id="CHEBI:33019"/>
        <dbReference type="ChEBI" id="CHEBI:61560"/>
        <dbReference type="ChEBI" id="CHEBI:173112"/>
        <dbReference type="EC" id="2.7.7.7"/>
    </reaction>
</comment>
<proteinExistence type="predicted"/>
<keyword evidence="12" id="KW-0460">Magnesium</keyword>
<keyword evidence="5" id="KW-0548">Nucleotidyltransferase</keyword>
<evidence type="ECO:0000256" key="14">
    <source>
        <dbReference type="ARBA" id="ARBA00022908"/>
    </source>
</evidence>
<keyword evidence="7" id="KW-0479">Metal-binding</keyword>
<keyword evidence="3" id="KW-1188">Viral release from host cell</keyword>
<evidence type="ECO:0000259" key="21">
    <source>
        <dbReference type="PROSITE" id="PS50994"/>
    </source>
</evidence>
<dbReference type="GO" id="GO:0005634">
    <property type="term" value="C:nucleus"/>
    <property type="evidence" value="ECO:0007669"/>
    <property type="project" value="UniProtKB-ARBA"/>
</dbReference>
<keyword evidence="16" id="KW-0808">Transferase</keyword>
<evidence type="ECO:0000256" key="16">
    <source>
        <dbReference type="ARBA" id="ARBA00022932"/>
    </source>
</evidence>
<keyword evidence="9" id="KW-0255">Endonuclease</keyword>
<evidence type="ECO:0000256" key="6">
    <source>
        <dbReference type="ARBA" id="ARBA00022722"/>
    </source>
</evidence>
<dbReference type="InterPro" id="IPR054722">
    <property type="entry name" value="PolX-like_BBD"/>
</dbReference>
<dbReference type="OrthoDB" id="1937754at2759"/>
<evidence type="ECO:0000313" key="22">
    <source>
        <dbReference type="EMBL" id="MBW0555999.1"/>
    </source>
</evidence>
<dbReference type="GO" id="GO:0006508">
    <property type="term" value="P:proteolysis"/>
    <property type="evidence" value="ECO:0007669"/>
    <property type="project" value="UniProtKB-KW"/>
</dbReference>
<keyword evidence="8" id="KW-0547">Nucleotide-binding</keyword>
<dbReference type="InterPro" id="IPR001584">
    <property type="entry name" value="Integrase_cat-core"/>
</dbReference>
<comment type="function">
    <text evidence="1">The aspartyl protease (PR) mediates the proteolytic cleavages of the Gag and Gag-Pol polyproteins after assembly of the VLP.</text>
</comment>
<keyword evidence="11" id="KW-0067">ATP-binding</keyword>
<keyword evidence="13" id="KW-0694">RNA-binding</keyword>